<evidence type="ECO:0000313" key="2">
    <source>
        <dbReference type="EMBL" id="EXG79103.1"/>
    </source>
</evidence>
<dbReference type="GO" id="GO:0006950">
    <property type="term" value="P:response to stress"/>
    <property type="evidence" value="ECO:0007669"/>
    <property type="project" value="TreeGrafter"/>
</dbReference>
<dbReference type="PANTHER" id="PTHR33164:SF107">
    <property type="entry name" value="TRANSCRIPTIONAL REGULATORY PROTEIN"/>
    <property type="match status" value="1"/>
</dbReference>
<reference evidence="2 3" key="1">
    <citation type="submission" date="2013-07" db="EMBL/GenBank/DDBJ databases">
        <authorList>
            <consortium name="DOE Joint Genome Institute"/>
            <person name="Eisen J."/>
            <person name="Huntemann M."/>
            <person name="Han J."/>
            <person name="Chen A."/>
            <person name="Kyrpides N."/>
            <person name="Mavromatis K."/>
            <person name="Markowitz V."/>
            <person name="Palaniappan K."/>
            <person name="Ivanova N."/>
            <person name="Schaumberg A."/>
            <person name="Pati A."/>
            <person name="Liolios K."/>
            <person name="Nordberg H.P."/>
            <person name="Cantor M.N."/>
            <person name="Hua S.X."/>
            <person name="Woyke T."/>
        </authorList>
    </citation>
    <scope>NUCLEOTIDE SEQUENCE [LARGE SCALE GENOMIC DNA]</scope>
    <source>
        <strain evidence="2 3">DSM 44712</strain>
    </source>
</reference>
<dbReference type="Gene3D" id="1.10.10.10">
    <property type="entry name" value="Winged helix-like DNA-binding domain superfamily/Winged helix DNA-binding domain"/>
    <property type="match status" value="1"/>
</dbReference>
<dbReference type="PROSITE" id="PS50995">
    <property type="entry name" value="HTH_MARR_2"/>
    <property type="match status" value="1"/>
</dbReference>
<dbReference type="GO" id="GO:0003700">
    <property type="term" value="F:DNA-binding transcription factor activity"/>
    <property type="evidence" value="ECO:0007669"/>
    <property type="project" value="InterPro"/>
</dbReference>
<dbReference type="PATRIC" id="fig|927661.3.peg.116"/>
<evidence type="ECO:0000313" key="3">
    <source>
        <dbReference type="Proteomes" id="UP000021053"/>
    </source>
</evidence>
<dbReference type="HOGENOM" id="CLU_083287_27_8_11"/>
<protein>
    <submittedName>
        <fullName evidence="2">Transcriptional regulator</fullName>
    </submittedName>
</protein>
<dbReference type="RefSeq" id="WP_035847545.1">
    <property type="nucleotide sequence ID" value="NZ_KK073874.1"/>
</dbReference>
<dbReference type="SUPFAM" id="SSF46785">
    <property type="entry name" value="Winged helix' DNA-binding domain"/>
    <property type="match status" value="1"/>
</dbReference>
<dbReference type="InterPro" id="IPR036390">
    <property type="entry name" value="WH_DNA-bd_sf"/>
</dbReference>
<dbReference type="Proteomes" id="UP000021053">
    <property type="component" value="Unassembled WGS sequence"/>
</dbReference>
<gene>
    <name evidence="2" type="ORF">CryarDRAFT_0125</name>
</gene>
<comment type="caution">
    <text evidence="2">The sequence shown here is derived from an EMBL/GenBank/DDBJ whole genome shotgun (WGS) entry which is preliminary data.</text>
</comment>
<accession>A0A010YVC2</accession>
<feature type="domain" description="HTH marR-type" evidence="1">
    <location>
        <begin position="1"/>
        <end position="131"/>
    </location>
</feature>
<name>A0A010YVC2_9ACTN</name>
<organism evidence="2 3">
    <name type="scientific">Cryptosporangium arvum DSM 44712</name>
    <dbReference type="NCBI Taxonomy" id="927661"/>
    <lineage>
        <taxon>Bacteria</taxon>
        <taxon>Bacillati</taxon>
        <taxon>Actinomycetota</taxon>
        <taxon>Actinomycetes</taxon>
        <taxon>Cryptosporangiales</taxon>
        <taxon>Cryptosporangiaceae</taxon>
        <taxon>Cryptosporangium</taxon>
    </lineage>
</organism>
<evidence type="ECO:0000259" key="1">
    <source>
        <dbReference type="PROSITE" id="PS50995"/>
    </source>
</evidence>
<dbReference type="InterPro" id="IPR000835">
    <property type="entry name" value="HTH_MarR-typ"/>
</dbReference>
<sequence>MEYGDKLFWLSVLIQRKYAQICAEFDLTPSQATLLCAVRNEPRQMAYLAASLGMTKNALSQLVDRTARRELVGRESSAQDRRVVMLSATPTGKVLGEAIYAEVSKRLPEIARNLDPDDQRDFERVATAVVDTSDLSPTTSDQPITQ</sequence>
<dbReference type="AlphaFoldDB" id="A0A010YVC2"/>
<dbReference type="OrthoDB" id="3216907at2"/>
<dbReference type="FunFam" id="1.10.10.10:FF:000742">
    <property type="entry name" value="MarR family transcriptional regulator"/>
    <property type="match status" value="1"/>
</dbReference>
<proteinExistence type="predicted"/>
<dbReference type="Pfam" id="PF12802">
    <property type="entry name" value="MarR_2"/>
    <property type="match status" value="1"/>
</dbReference>
<dbReference type="SMART" id="SM00347">
    <property type="entry name" value="HTH_MARR"/>
    <property type="match status" value="1"/>
</dbReference>
<keyword evidence="3" id="KW-1185">Reference proteome</keyword>
<dbReference type="InterPro" id="IPR039422">
    <property type="entry name" value="MarR/SlyA-like"/>
</dbReference>
<dbReference type="InterPro" id="IPR036388">
    <property type="entry name" value="WH-like_DNA-bd_sf"/>
</dbReference>
<dbReference type="EMBL" id="JFBT01000001">
    <property type="protein sequence ID" value="EXG79103.1"/>
    <property type="molecule type" value="Genomic_DNA"/>
</dbReference>
<dbReference type="PANTHER" id="PTHR33164">
    <property type="entry name" value="TRANSCRIPTIONAL REGULATOR, MARR FAMILY"/>
    <property type="match status" value="1"/>
</dbReference>